<accession>A0A2P8E7N5</accession>
<dbReference type="CDD" id="cd06261">
    <property type="entry name" value="TM_PBP2"/>
    <property type="match status" value="1"/>
</dbReference>
<dbReference type="Proteomes" id="UP000243528">
    <property type="component" value="Unassembled WGS sequence"/>
</dbReference>
<comment type="similarity">
    <text evidence="7">Belongs to the binding-protein-dependent transport system permease family.</text>
</comment>
<keyword evidence="5 7" id="KW-1133">Transmembrane helix</keyword>
<keyword evidence="6 7" id="KW-0472">Membrane</keyword>
<dbReference type="GO" id="GO:0055085">
    <property type="term" value="P:transmembrane transport"/>
    <property type="evidence" value="ECO:0007669"/>
    <property type="project" value="InterPro"/>
</dbReference>
<feature type="transmembrane region" description="Helical" evidence="7">
    <location>
        <begin position="117"/>
        <end position="139"/>
    </location>
</feature>
<feature type="transmembrane region" description="Helical" evidence="7">
    <location>
        <begin position="83"/>
        <end position="105"/>
    </location>
</feature>
<keyword evidence="4 7" id="KW-0812">Transmembrane</keyword>
<evidence type="ECO:0000256" key="3">
    <source>
        <dbReference type="ARBA" id="ARBA00022475"/>
    </source>
</evidence>
<dbReference type="InterPro" id="IPR035906">
    <property type="entry name" value="MetI-like_sf"/>
</dbReference>
<dbReference type="PANTHER" id="PTHR30151">
    <property type="entry name" value="ALKANE SULFONATE ABC TRANSPORTER-RELATED, MEMBRANE SUBUNIT"/>
    <property type="match status" value="1"/>
</dbReference>
<evidence type="ECO:0000256" key="6">
    <source>
        <dbReference type="ARBA" id="ARBA00023136"/>
    </source>
</evidence>
<evidence type="ECO:0000256" key="7">
    <source>
        <dbReference type="RuleBase" id="RU363032"/>
    </source>
</evidence>
<gene>
    <name evidence="9" type="ORF">CLV30_104343</name>
</gene>
<evidence type="ECO:0000256" key="5">
    <source>
        <dbReference type="ARBA" id="ARBA00022989"/>
    </source>
</evidence>
<comment type="caution">
    <text evidence="9">The sequence shown here is derived from an EMBL/GenBank/DDBJ whole genome shotgun (WGS) entry which is preliminary data.</text>
</comment>
<keyword evidence="3" id="KW-1003">Cell membrane</keyword>
<feature type="transmembrane region" description="Helical" evidence="7">
    <location>
        <begin position="238"/>
        <end position="262"/>
    </location>
</feature>
<dbReference type="PANTHER" id="PTHR30151:SF0">
    <property type="entry name" value="ABC TRANSPORTER PERMEASE PROTEIN MJ0413-RELATED"/>
    <property type="match status" value="1"/>
</dbReference>
<feature type="domain" description="ABC transmembrane type-1" evidence="8">
    <location>
        <begin position="79"/>
        <end position="259"/>
    </location>
</feature>
<evidence type="ECO:0000256" key="1">
    <source>
        <dbReference type="ARBA" id="ARBA00004651"/>
    </source>
</evidence>
<organism evidence="9 10">
    <name type="scientific">Haloactinopolyspora alba</name>
    <dbReference type="NCBI Taxonomy" id="648780"/>
    <lineage>
        <taxon>Bacteria</taxon>
        <taxon>Bacillati</taxon>
        <taxon>Actinomycetota</taxon>
        <taxon>Actinomycetes</taxon>
        <taxon>Jiangellales</taxon>
        <taxon>Jiangellaceae</taxon>
        <taxon>Haloactinopolyspora</taxon>
    </lineage>
</organism>
<feature type="transmembrane region" description="Helical" evidence="7">
    <location>
        <begin position="186"/>
        <end position="204"/>
    </location>
</feature>
<sequence length="275" mass="29328">MTTVAPETVPAAPERAERQRGQPRWWLYGAAGVAAALGIWAILAQMLAGGGGAIQRLASPLAVGEQLASYATDGMVADLRSSLAIFVAGWLGGGILAALVGLLLGRVTLLGRMFLPIIEAIRPVSSIAWVPLSIVWFGFGFSSKVFLVGLAVFLVVIVYAVDGCTRIPGELVRTSTMLGMSPMQRFRNLILPGTLSEVLIGFRVGLMAGWGTVIVAELVAADAGLGAHLMAVQRSYDIAAVMATMLCFAIAGFLMTVVFTWVERRLLPWRLEEQR</sequence>
<proteinExistence type="inferred from homology"/>
<evidence type="ECO:0000259" key="8">
    <source>
        <dbReference type="PROSITE" id="PS50928"/>
    </source>
</evidence>
<dbReference type="PROSITE" id="PS50928">
    <property type="entry name" value="ABC_TM1"/>
    <property type="match status" value="1"/>
</dbReference>
<feature type="transmembrane region" description="Helical" evidence="7">
    <location>
        <begin position="25"/>
        <end position="48"/>
    </location>
</feature>
<dbReference type="AlphaFoldDB" id="A0A2P8E7N5"/>
<evidence type="ECO:0000313" key="9">
    <source>
        <dbReference type="EMBL" id="PSL05471.1"/>
    </source>
</evidence>
<name>A0A2P8E7N5_9ACTN</name>
<dbReference type="InterPro" id="IPR000515">
    <property type="entry name" value="MetI-like"/>
</dbReference>
<dbReference type="EMBL" id="PYGE01000004">
    <property type="protein sequence ID" value="PSL05471.1"/>
    <property type="molecule type" value="Genomic_DNA"/>
</dbReference>
<dbReference type="GO" id="GO:0005886">
    <property type="term" value="C:plasma membrane"/>
    <property type="evidence" value="ECO:0007669"/>
    <property type="project" value="UniProtKB-SubCell"/>
</dbReference>
<dbReference type="SUPFAM" id="SSF161098">
    <property type="entry name" value="MetI-like"/>
    <property type="match status" value="1"/>
</dbReference>
<keyword evidence="2 7" id="KW-0813">Transport</keyword>
<feature type="transmembrane region" description="Helical" evidence="7">
    <location>
        <begin position="145"/>
        <end position="165"/>
    </location>
</feature>
<dbReference type="Gene3D" id="1.10.3720.10">
    <property type="entry name" value="MetI-like"/>
    <property type="match status" value="1"/>
</dbReference>
<evidence type="ECO:0000256" key="4">
    <source>
        <dbReference type="ARBA" id="ARBA00022692"/>
    </source>
</evidence>
<reference evidence="9 10" key="1">
    <citation type="submission" date="2018-03" db="EMBL/GenBank/DDBJ databases">
        <title>Genomic Encyclopedia of Archaeal and Bacterial Type Strains, Phase II (KMG-II): from individual species to whole genera.</title>
        <authorList>
            <person name="Goeker M."/>
        </authorList>
    </citation>
    <scope>NUCLEOTIDE SEQUENCE [LARGE SCALE GENOMIC DNA]</scope>
    <source>
        <strain evidence="9 10">DSM 45211</strain>
    </source>
</reference>
<keyword evidence="10" id="KW-1185">Reference proteome</keyword>
<comment type="subcellular location">
    <subcellularLocation>
        <location evidence="1 7">Cell membrane</location>
        <topology evidence="1 7">Multi-pass membrane protein</topology>
    </subcellularLocation>
</comment>
<protein>
    <submittedName>
        <fullName evidence="9">NitT/TauT family transport system permease protein/taurine transport system permease protein/sulfonate transport system permease protein</fullName>
    </submittedName>
</protein>
<evidence type="ECO:0000256" key="2">
    <source>
        <dbReference type="ARBA" id="ARBA00022448"/>
    </source>
</evidence>
<dbReference type="Pfam" id="PF00528">
    <property type="entry name" value="BPD_transp_1"/>
    <property type="match status" value="1"/>
</dbReference>
<evidence type="ECO:0000313" key="10">
    <source>
        <dbReference type="Proteomes" id="UP000243528"/>
    </source>
</evidence>